<sequence>MLFFGMAITTLGSVVPQLKAKFDLDNIAAGTLFSILPFGILIGSLVFGPFCDRYGYRVLLALTCFSMFVGFEGIAYAPSHFALNICIFLFGLGGGAINGATSALVSDISDKEKGANLSLLGVFFAIGALGMPFILGFLQNKFNYESTVSIIGAATFLMGIIYLLVKFPPPKHAGGLPVKKSLLLLKDDLLLLIAFFLFFQSALEGIFNNWTTTYLTDYLHVLPAKALYALSLSVVGMTVMRLLLGSIFRNMSAQKIWTITFSLLLIGLLFLSFGKSYCPAVCGLILIGGGLAAGFPIMLGFVGDRFKELSGTAFSIAFVIALIGNMIINYCMGFIVQRYGVRHLTTVGFVEFFIMMILCIAILNKLNKNHKN</sequence>
<protein>
    <submittedName>
        <fullName evidence="9">MFS transporter</fullName>
    </submittedName>
</protein>
<feature type="transmembrane region" description="Helical" evidence="7">
    <location>
        <begin position="280"/>
        <end position="302"/>
    </location>
</feature>
<dbReference type="InterPro" id="IPR051788">
    <property type="entry name" value="MFS_Transporter"/>
</dbReference>
<dbReference type="OrthoDB" id="1415952at2"/>
<reference evidence="9 10" key="1">
    <citation type="submission" date="2018-11" db="EMBL/GenBank/DDBJ databases">
        <title>Draft genome sequence of Ferruginibacter sp. BO-59.</title>
        <authorList>
            <person name="Im W.T."/>
        </authorList>
    </citation>
    <scope>NUCLEOTIDE SEQUENCE [LARGE SCALE GENOMIC DNA]</scope>
    <source>
        <strain evidence="9 10">BO-59</strain>
    </source>
</reference>
<feature type="transmembrane region" description="Helical" evidence="7">
    <location>
        <begin position="150"/>
        <end position="168"/>
    </location>
</feature>
<evidence type="ECO:0000256" key="3">
    <source>
        <dbReference type="ARBA" id="ARBA00022448"/>
    </source>
</evidence>
<evidence type="ECO:0000256" key="1">
    <source>
        <dbReference type="ARBA" id="ARBA00004127"/>
    </source>
</evidence>
<dbReference type="PROSITE" id="PS50850">
    <property type="entry name" value="MFS"/>
    <property type="match status" value="1"/>
</dbReference>
<keyword evidence="6 7" id="KW-0472">Membrane</keyword>
<dbReference type="InterPro" id="IPR011701">
    <property type="entry name" value="MFS"/>
</dbReference>
<evidence type="ECO:0000256" key="7">
    <source>
        <dbReference type="SAM" id="Phobius"/>
    </source>
</evidence>
<dbReference type="Proteomes" id="UP000267223">
    <property type="component" value="Unassembled WGS sequence"/>
</dbReference>
<dbReference type="GO" id="GO:0012505">
    <property type="term" value="C:endomembrane system"/>
    <property type="evidence" value="ECO:0007669"/>
    <property type="project" value="UniProtKB-SubCell"/>
</dbReference>
<feature type="transmembrane region" description="Helical" evidence="7">
    <location>
        <begin position="341"/>
        <end position="363"/>
    </location>
</feature>
<keyword evidence="4 7" id="KW-0812">Transmembrane</keyword>
<feature type="transmembrane region" description="Helical" evidence="7">
    <location>
        <begin position="117"/>
        <end position="138"/>
    </location>
</feature>
<dbReference type="InterPro" id="IPR020846">
    <property type="entry name" value="MFS_dom"/>
</dbReference>
<dbReference type="PANTHER" id="PTHR23514:SF3">
    <property type="entry name" value="BYPASS OF STOP CODON PROTEIN 6"/>
    <property type="match status" value="1"/>
</dbReference>
<dbReference type="Gene3D" id="1.20.1250.20">
    <property type="entry name" value="MFS general substrate transporter like domains"/>
    <property type="match status" value="2"/>
</dbReference>
<dbReference type="InterPro" id="IPR036259">
    <property type="entry name" value="MFS_trans_sf"/>
</dbReference>
<feature type="transmembrane region" description="Helical" evidence="7">
    <location>
        <begin position="54"/>
        <end position="75"/>
    </location>
</feature>
<organism evidence="9 10">
    <name type="scientific">Hanamia caeni</name>
    <dbReference type="NCBI Taxonomy" id="2294116"/>
    <lineage>
        <taxon>Bacteria</taxon>
        <taxon>Pseudomonadati</taxon>
        <taxon>Bacteroidota</taxon>
        <taxon>Chitinophagia</taxon>
        <taxon>Chitinophagales</taxon>
        <taxon>Chitinophagaceae</taxon>
        <taxon>Hanamia</taxon>
    </lineage>
</organism>
<evidence type="ECO:0000256" key="6">
    <source>
        <dbReference type="ARBA" id="ARBA00023136"/>
    </source>
</evidence>
<dbReference type="AlphaFoldDB" id="A0A3M9NEW9"/>
<evidence type="ECO:0000313" key="10">
    <source>
        <dbReference type="Proteomes" id="UP000267223"/>
    </source>
</evidence>
<dbReference type="PANTHER" id="PTHR23514">
    <property type="entry name" value="BYPASS OF STOP CODON PROTEIN 6"/>
    <property type="match status" value="1"/>
</dbReference>
<dbReference type="GO" id="GO:0022857">
    <property type="term" value="F:transmembrane transporter activity"/>
    <property type="evidence" value="ECO:0007669"/>
    <property type="project" value="InterPro"/>
</dbReference>
<feature type="transmembrane region" description="Helical" evidence="7">
    <location>
        <begin position="256"/>
        <end position="274"/>
    </location>
</feature>
<dbReference type="GO" id="GO:0016020">
    <property type="term" value="C:membrane"/>
    <property type="evidence" value="ECO:0007669"/>
    <property type="project" value="TreeGrafter"/>
</dbReference>
<feature type="transmembrane region" description="Helical" evidence="7">
    <location>
        <begin position="227"/>
        <end position="244"/>
    </location>
</feature>
<feature type="transmembrane region" description="Helical" evidence="7">
    <location>
        <begin position="27"/>
        <end position="47"/>
    </location>
</feature>
<feature type="transmembrane region" description="Helical" evidence="7">
    <location>
        <begin position="314"/>
        <end position="335"/>
    </location>
</feature>
<evidence type="ECO:0000256" key="2">
    <source>
        <dbReference type="ARBA" id="ARBA00008335"/>
    </source>
</evidence>
<dbReference type="EMBL" id="RJJR01000008">
    <property type="protein sequence ID" value="RNI36319.1"/>
    <property type="molecule type" value="Genomic_DNA"/>
</dbReference>
<evidence type="ECO:0000313" key="9">
    <source>
        <dbReference type="EMBL" id="RNI36319.1"/>
    </source>
</evidence>
<feature type="transmembrane region" description="Helical" evidence="7">
    <location>
        <begin position="189"/>
        <end position="207"/>
    </location>
</feature>
<name>A0A3M9NEW9_9BACT</name>
<keyword evidence="10" id="KW-1185">Reference proteome</keyword>
<accession>A0A3M9NEW9</accession>
<proteinExistence type="inferred from homology"/>
<comment type="subcellular location">
    <subcellularLocation>
        <location evidence="1">Endomembrane system</location>
        <topology evidence="1">Multi-pass membrane protein</topology>
    </subcellularLocation>
</comment>
<dbReference type="SUPFAM" id="SSF103473">
    <property type="entry name" value="MFS general substrate transporter"/>
    <property type="match status" value="1"/>
</dbReference>
<gene>
    <name evidence="9" type="ORF">EFY79_10500</name>
</gene>
<feature type="domain" description="Major facilitator superfamily (MFS) profile" evidence="8">
    <location>
        <begin position="1"/>
        <end position="371"/>
    </location>
</feature>
<keyword evidence="5 7" id="KW-1133">Transmembrane helix</keyword>
<evidence type="ECO:0000256" key="4">
    <source>
        <dbReference type="ARBA" id="ARBA00022692"/>
    </source>
</evidence>
<keyword evidence="3" id="KW-0813">Transport</keyword>
<comment type="similarity">
    <text evidence="2">Belongs to the major facilitator superfamily.</text>
</comment>
<feature type="transmembrane region" description="Helical" evidence="7">
    <location>
        <begin position="81"/>
        <end position="105"/>
    </location>
</feature>
<dbReference type="Pfam" id="PF07690">
    <property type="entry name" value="MFS_1"/>
    <property type="match status" value="1"/>
</dbReference>
<evidence type="ECO:0000259" key="8">
    <source>
        <dbReference type="PROSITE" id="PS50850"/>
    </source>
</evidence>
<comment type="caution">
    <text evidence="9">The sequence shown here is derived from an EMBL/GenBank/DDBJ whole genome shotgun (WGS) entry which is preliminary data.</text>
</comment>
<evidence type="ECO:0000256" key="5">
    <source>
        <dbReference type="ARBA" id="ARBA00022989"/>
    </source>
</evidence>